<reference evidence="2 3" key="1">
    <citation type="submission" date="2017-11" db="EMBL/GenBank/DDBJ databases">
        <title>Genomic Encyclopedia of Archaeal and Bacterial Type Strains, Phase II (KMG-II): From Individual Species to Whole Genera.</title>
        <authorList>
            <person name="Goeker M."/>
        </authorList>
    </citation>
    <scope>NUCLEOTIDE SEQUENCE [LARGE SCALE GENOMIC DNA]</scope>
    <source>
        <strain evidence="2 3">DSM 22413</strain>
    </source>
</reference>
<evidence type="ECO:0000256" key="1">
    <source>
        <dbReference type="SAM" id="Phobius"/>
    </source>
</evidence>
<dbReference type="EMBL" id="PGTZ01000007">
    <property type="protein sequence ID" value="PJI93889.1"/>
    <property type="molecule type" value="Genomic_DNA"/>
</dbReference>
<evidence type="ECO:0000313" key="3">
    <source>
        <dbReference type="Proteomes" id="UP000231586"/>
    </source>
</evidence>
<sequence length="139" mass="15288">MSAAAVGLVGVVVGAVLTTLWAWLALLRGELTDAMTAARLVDEDLHRRLSDLGSCAVDGVASAVWEQNRNALAKVLQVDSWRAVARVYRSPERRVDVDDLVLARAALARLVSGRRSVVPARYRFWDRPVPPRTSDPEKE</sequence>
<feature type="transmembrane region" description="Helical" evidence="1">
    <location>
        <begin position="6"/>
        <end position="26"/>
    </location>
</feature>
<dbReference type="Proteomes" id="UP000231586">
    <property type="component" value="Unassembled WGS sequence"/>
</dbReference>
<evidence type="ECO:0000313" key="2">
    <source>
        <dbReference type="EMBL" id="PJI93889.1"/>
    </source>
</evidence>
<protein>
    <submittedName>
        <fullName evidence="2">Uncharacterized protein</fullName>
    </submittedName>
</protein>
<proteinExistence type="predicted"/>
<dbReference type="RefSeq" id="WP_100349512.1">
    <property type="nucleotide sequence ID" value="NZ_PGTZ01000007.1"/>
</dbReference>
<keyword evidence="1" id="KW-0812">Transmembrane</keyword>
<name>A0A2M8WSI8_9MICO</name>
<keyword evidence="1" id="KW-1133">Transmembrane helix</keyword>
<comment type="caution">
    <text evidence="2">The sequence shown here is derived from an EMBL/GenBank/DDBJ whole genome shotgun (WGS) entry which is preliminary data.</text>
</comment>
<gene>
    <name evidence="2" type="ORF">CLV34_1369</name>
</gene>
<accession>A0A2M8WSI8</accession>
<keyword evidence="1" id="KW-0472">Membrane</keyword>
<dbReference type="AlphaFoldDB" id="A0A2M8WSI8"/>
<organism evidence="2 3">
    <name type="scientific">Luteimicrobium subarcticum</name>
    <dbReference type="NCBI Taxonomy" id="620910"/>
    <lineage>
        <taxon>Bacteria</taxon>
        <taxon>Bacillati</taxon>
        <taxon>Actinomycetota</taxon>
        <taxon>Actinomycetes</taxon>
        <taxon>Micrococcales</taxon>
        <taxon>Luteimicrobium</taxon>
    </lineage>
</organism>
<keyword evidence="3" id="KW-1185">Reference proteome</keyword>